<evidence type="ECO:0000313" key="3">
    <source>
        <dbReference type="EMBL" id="ODR44426.1"/>
    </source>
</evidence>
<dbReference type="InterPro" id="IPR001279">
    <property type="entry name" value="Metallo-B-lactamas"/>
</dbReference>
<dbReference type="SUPFAM" id="SSF56281">
    <property type="entry name" value="Metallo-hydrolase/oxidoreductase"/>
    <property type="match status" value="1"/>
</dbReference>
<proteinExistence type="predicted"/>
<evidence type="ECO:0000313" key="5">
    <source>
        <dbReference type="Proteomes" id="UP000094271"/>
    </source>
</evidence>
<keyword evidence="2" id="KW-0378">Hydrolase</keyword>
<dbReference type="InterPro" id="IPR036866">
    <property type="entry name" value="RibonucZ/Hydroxyglut_hydro"/>
</dbReference>
<dbReference type="PANTHER" id="PTHR47619:SF1">
    <property type="entry name" value="EXODEOXYRIBONUCLEASE WALJ"/>
    <property type="match status" value="1"/>
</dbReference>
<evidence type="ECO:0000313" key="6">
    <source>
        <dbReference type="Proteomes" id="UP000094869"/>
    </source>
</evidence>
<protein>
    <submittedName>
        <fullName evidence="2">Putative metallo-hydrolase YycJ</fullName>
        <ecNumber evidence="2">3.-.-.-</ecNumber>
    </submittedName>
    <submittedName>
        <fullName evidence="3">Ribonuclease Z</fullName>
    </submittedName>
</protein>
<keyword evidence="6" id="KW-1185">Reference proteome</keyword>
<dbReference type="GeneID" id="93304338"/>
<dbReference type="GO" id="GO:0016787">
    <property type="term" value="F:hydrolase activity"/>
    <property type="evidence" value="ECO:0007669"/>
    <property type="project" value="UniProtKB-KW"/>
</dbReference>
<dbReference type="Pfam" id="PF12706">
    <property type="entry name" value="Lactamase_B_2"/>
    <property type="match status" value="1"/>
</dbReference>
<dbReference type="AlphaFoldDB" id="A0A1E3A069"/>
<dbReference type="EMBL" id="MEHD01000028">
    <property type="protein sequence ID" value="ODR52859.1"/>
    <property type="molecule type" value="Genomic_DNA"/>
</dbReference>
<accession>A0A1E3A069</accession>
<dbReference type="SMART" id="SM00849">
    <property type="entry name" value="Lactamase_B"/>
    <property type="match status" value="1"/>
</dbReference>
<evidence type="ECO:0000313" key="4">
    <source>
        <dbReference type="EMBL" id="ODR52859.1"/>
    </source>
</evidence>
<dbReference type="EMBL" id="MCGI01000010">
    <property type="protein sequence ID" value="ODM02152.1"/>
    <property type="molecule type" value="Genomic_DNA"/>
</dbReference>
<dbReference type="PATRIC" id="fig|1432052.3.peg.6946"/>
<evidence type="ECO:0000313" key="7">
    <source>
        <dbReference type="Proteomes" id="UP000095003"/>
    </source>
</evidence>
<dbReference type="InterPro" id="IPR052533">
    <property type="entry name" value="WalJ/YycJ-like"/>
</dbReference>
<feature type="domain" description="Metallo-beta-lactamase" evidence="1">
    <location>
        <begin position="11"/>
        <end position="218"/>
    </location>
</feature>
<dbReference type="Proteomes" id="UP000095003">
    <property type="component" value="Unassembled WGS sequence"/>
</dbReference>
<dbReference type="PANTHER" id="PTHR47619">
    <property type="entry name" value="METALLO-HYDROLASE YYCJ-RELATED"/>
    <property type="match status" value="1"/>
</dbReference>
<dbReference type="RefSeq" id="WP_009256461.1">
    <property type="nucleotide sequence ID" value="NZ_BAABXS010000001.1"/>
</dbReference>
<dbReference type="EMBL" id="MEHA01000030">
    <property type="protein sequence ID" value="ODR44426.1"/>
    <property type="molecule type" value="Genomic_DNA"/>
</dbReference>
<organism evidence="2 7">
    <name type="scientific">Eisenbergiella tayi</name>
    <dbReference type="NCBI Taxonomy" id="1432052"/>
    <lineage>
        <taxon>Bacteria</taxon>
        <taxon>Bacillati</taxon>
        <taxon>Bacillota</taxon>
        <taxon>Clostridia</taxon>
        <taxon>Lachnospirales</taxon>
        <taxon>Lachnospiraceae</taxon>
        <taxon>Eisenbergiella</taxon>
    </lineage>
</organism>
<evidence type="ECO:0000313" key="2">
    <source>
        <dbReference type="EMBL" id="ODM02152.1"/>
    </source>
</evidence>
<dbReference type="EC" id="3.-.-.-" evidence="2"/>
<reference evidence="4 6" key="2">
    <citation type="submission" date="2016-08" db="EMBL/GenBank/DDBJ databases">
        <title>Characterization of Isolates of Eisenbergiella tayi Derived from Blood Cultures, Using Whole Genome Sequencing.</title>
        <authorList>
            <person name="Bernier A.-M."/>
            <person name="Burdz T."/>
            <person name="Wiebe D."/>
            <person name="Bernard K."/>
        </authorList>
    </citation>
    <scope>NUCLEOTIDE SEQUENCE [LARGE SCALE GENOMIC DNA]</scope>
    <source>
        <strain evidence="4 6">NML120146</strain>
    </source>
</reference>
<evidence type="ECO:0000259" key="1">
    <source>
        <dbReference type="SMART" id="SM00849"/>
    </source>
</evidence>
<dbReference type="Proteomes" id="UP000094271">
    <property type="component" value="Unassembled WGS sequence"/>
</dbReference>
<reference evidence="3 5" key="3">
    <citation type="submission" date="2016-08" db="EMBL/GenBank/DDBJ databases">
        <authorList>
            <person name="Seilhamer J.J."/>
        </authorList>
    </citation>
    <scope>NUCLEOTIDE SEQUENCE [LARGE SCALE GENOMIC DNA]</scope>
    <source>
        <strain evidence="3 5">NML150140-1</strain>
    </source>
</reference>
<name>A0A1E3A069_9FIRM</name>
<reference evidence="2 7" key="1">
    <citation type="submission" date="2016-07" db="EMBL/GenBank/DDBJ databases">
        <title>Characterization of isolates of Eisenbergiella tayi derived from blood cultures, using whole genome sequencing.</title>
        <authorList>
            <person name="Burdz T."/>
            <person name="Wiebe D."/>
            <person name="Huynh C."/>
            <person name="Bernard K."/>
        </authorList>
    </citation>
    <scope>NUCLEOTIDE SEQUENCE [LARGE SCALE GENOMIC DNA]</scope>
    <source>
        <strain evidence="2 7">NML 120489</strain>
    </source>
</reference>
<dbReference type="Proteomes" id="UP000094869">
    <property type="component" value="Unassembled WGS sequence"/>
</dbReference>
<dbReference type="OrthoDB" id="9781189at2"/>
<comment type="caution">
    <text evidence="2">The sequence shown here is derived from an EMBL/GenBank/DDBJ whole genome shotgun (WGS) entry which is preliminary data.</text>
</comment>
<gene>
    <name evidence="2" type="primary">yycJ</name>
    <name evidence="2" type="ORF">BEH84_06295</name>
    <name evidence="3" type="ORF">BEI59_28480</name>
    <name evidence="4" type="ORF">BEI63_19500</name>
</gene>
<dbReference type="Gene3D" id="3.60.15.10">
    <property type="entry name" value="Ribonuclease Z/Hydroxyacylglutathione hydrolase-like"/>
    <property type="match status" value="1"/>
</dbReference>
<sequence length="266" mass="29428">MRLCSIASGSSGNCIYVGTDTTHVLVDVGISRKRTEEGLNSLGICPGELDAIFVTHEHSDHISGLGVFSRKYNVPIYATPKTLDAIRGCRSLGAIDDGLFQTVKADESFTIKDMTVNPMRISHDAAEPVAYRFSYGKQKIGVITDLGTYNDYTIESLRGMDALLLEANHDVNMLQVGPYPYPLKQRILGDRGHLSNENSGRLLSRLLHDKLQYIVLGHLSKENNLPELAYETVKLEITQSDTQYKAGDFPIQVAKRSEVSRLIEIA</sequence>